<dbReference type="EMBL" id="KU926317">
    <property type="protein sequence ID" value="ANS13353.1"/>
    <property type="molecule type" value="Genomic_DNA"/>
</dbReference>
<dbReference type="GO" id="GO:0005524">
    <property type="term" value="F:ATP binding"/>
    <property type="evidence" value="ECO:0007669"/>
    <property type="project" value="UniProtKB-KW"/>
</dbReference>
<evidence type="ECO:0000256" key="5">
    <source>
        <dbReference type="ARBA" id="ARBA00022777"/>
    </source>
</evidence>
<dbReference type="Proteomes" id="UP000121874">
    <property type="component" value="Genome"/>
</dbReference>
<evidence type="ECO:0000313" key="7">
    <source>
        <dbReference type="EMBL" id="AIH07074.1"/>
    </source>
</evidence>
<dbReference type="SUPFAM" id="SSF52540">
    <property type="entry name" value="P-loop containing nucleoside triphosphate hydrolases"/>
    <property type="match status" value="1"/>
</dbReference>
<keyword evidence="6" id="KW-0067">ATP-binding</keyword>
<keyword evidence="4" id="KW-0547">Nucleotide-binding</keyword>
<dbReference type="GO" id="GO:0071897">
    <property type="term" value="P:DNA biosynthetic process"/>
    <property type="evidence" value="ECO:0007669"/>
    <property type="project" value="UniProtKB-KW"/>
</dbReference>
<dbReference type="InterPro" id="IPR027417">
    <property type="entry name" value="P-loop_NTPase"/>
</dbReference>
<evidence type="ECO:0000313" key="9">
    <source>
        <dbReference type="Proteomes" id="UP000121874"/>
    </source>
</evidence>
<evidence type="ECO:0000256" key="2">
    <source>
        <dbReference type="ARBA" id="ARBA00022634"/>
    </source>
</evidence>
<dbReference type="GO" id="GO:0006230">
    <property type="term" value="P:TMP biosynthetic process"/>
    <property type="evidence" value="ECO:0007669"/>
    <property type="project" value="InterPro"/>
</dbReference>
<dbReference type="EMBL" id="KU926315">
    <property type="protein sequence ID" value="ANS13205.1"/>
    <property type="molecule type" value="Genomic_DNA"/>
</dbReference>
<dbReference type="HAMAP" id="MF_04029">
    <property type="entry name" value="HSV_KITH"/>
    <property type="match status" value="1"/>
</dbReference>
<evidence type="ECO:0000256" key="1">
    <source>
        <dbReference type="ARBA" id="ARBA00022518"/>
    </source>
</evidence>
<evidence type="ECO:0000256" key="4">
    <source>
        <dbReference type="ARBA" id="ARBA00022741"/>
    </source>
</evidence>
<organism evidence="7 9">
    <name type="scientific">Human herpesvirus 3</name>
    <name type="common">HHV-3</name>
    <name type="synonym">Varicella-zoster virus</name>
    <dbReference type="NCBI Taxonomy" id="10335"/>
    <lineage>
        <taxon>Viruses</taxon>
        <taxon>Duplodnaviria</taxon>
        <taxon>Heunggongvirae</taxon>
        <taxon>Peploviricota</taxon>
        <taxon>Herviviricetes</taxon>
        <taxon>Herpesvirales</taxon>
        <taxon>Orthoherpesviridae</taxon>
        <taxon>Alphaherpesvirinae</taxon>
        <taxon>Varicellovirus</taxon>
        <taxon>Varicellovirus humanalpha3</taxon>
    </lineage>
</organism>
<dbReference type="Gene3D" id="3.40.50.300">
    <property type="entry name" value="P-loop containing nucleotide triphosphate hydrolases"/>
    <property type="match status" value="1"/>
</dbReference>
<proteinExistence type="inferred from homology"/>
<dbReference type="GO" id="GO:0004797">
    <property type="term" value="F:thymidine kinase activity"/>
    <property type="evidence" value="ECO:0007669"/>
    <property type="project" value="InterPro"/>
</dbReference>
<protein>
    <submittedName>
        <fullName evidence="7">ORF36</fullName>
    </submittedName>
</protein>
<accession>A0A075X7L6</accession>
<dbReference type="Pfam" id="PF00693">
    <property type="entry name" value="Herpes_TK"/>
    <property type="match status" value="1"/>
</dbReference>
<sequence>MSTDKTDVKMGVLRIYLDGAYGIGKTTAAEEFLHHFAITPNRILLIGEPLSYWRNLAGEDAICGIYGTQTRRLNGDVSPEDAQRLTAHFQSLFCSPHAIMHAKISALMDTSTSDLVQVNKEPYKIMLSDRHPIASTICFPLSRYLVGDMSPAALPGLLFTLPAEPPGTNLVVCTVSLPSHLSRVSKRARPGETVNLPFVMVLRNVYIMLINTIVFLKTNNWHAGWNTLSFCNDVFKQKLQKSECIKLREVPGIEDTLFAVLKLPELCGEFGNILPLWAWGMETLSNCLRSMSPFVLSLEQTPQHAAQELKTLLPQMTPANMSSGAWNILKELVNAVQDNTS</sequence>
<keyword evidence="3" id="KW-0808">Transferase</keyword>
<keyword evidence="1" id="KW-0244">Early protein</keyword>
<name>A0A075X7L6_HHV3</name>
<evidence type="ECO:0000313" key="8">
    <source>
        <dbReference type="EMBL" id="ANS13205.1"/>
    </source>
</evidence>
<dbReference type="EMBL" id="KJ767491">
    <property type="protein sequence ID" value="AIH07074.1"/>
    <property type="molecule type" value="Genomic_DNA"/>
</dbReference>
<evidence type="ECO:0000256" key="6">
    <source>
        <dbReference type="ARBA" id="ARBA00022840"/>
    </source>
</evidence>
<dbReference type="EMBL" id="KU926318">
    <property type="protein sequence ID" value="ANS13426.1"/>
    <property type="molecule type" value="Genomic_DNA"/>
</dbReference>
<organismHost>
    <name type="scientific">Homo sapiens</name>
    <name type="common">Human</name>
    <dbReference type="NCBI Taxonomy" id="9606"/>
</organismHost>
<reference evidence="7 9" key="1">
    <citation type="submission" date="2014-04" db="EMBL/GenBank/DDBJ databases">
        <title>Molecular Analysis of Varicella-Zoster Viruses Isolated from Korean Patients.</title>
        <authorList>
            <person name="Kim J.I."/>
            <person name="Ji G.Y."/>
            <person name="Park H.S."/>
            <person name="Lee C.H."/>
        </authorList>
    </citation>
    <scope>NUCLEOTIDE SEQUENCE [LARGE SCALE GENOMIC DNA]</scope>
    <source>
        <strain evidence="7">YC01</strain>
    </source>
</reference>
<dbReference type="InterPro" id="IPR001889">
    <property type="entry name" value="Herpes_TK"/>
</dbReference>
<keyword evidence="5" id="KW-0418">Kinase</keyword>
<reference evidence="8" key="2">
    <citation type="journal article" date="2016" name="Virology">
        <title>Analysis of single nucleotide polymorphism among Varicella-Zoster Virus and identification of vaccine-specific sites.</title>
        <authorList>
            <person name="Jeon J.S."/>
            <person name="Won Y.H."/>
            <person name="Kim I.K."/>
            <person name="Ahn J.H."/>
            <person name="Shin O.S."/>
            <person name="Kim J.H."/>
            <person name="Lee C.H."/>
        </authorList>
    </citation>
    <scope>NUCLEOTIDE SEQUENCE</scope>
    <source>
        <strain evidence="8">YC01</strain>
    </source>
</reference>
<dbReference type="EMBL" id="KU926316">
    <property type="protein sequence ID" value="ANS13279.1"/>
    <property type="molecule type" value="Genomic_DNA"/>
</dbReference>
<evidence type="ECO:0000256" key="3">
    <source>
        <dbReference type="ARBA" id="ARBA00022679"/>
    </source>
</evidence>
<gene>
    <name evidence="7" type="primary">ORF36</name>
</gene>
<keyword evidence="2" id="KW-0237">DNA synthesis</keyword>